<dbReference type="EMBL" id="GG738901">
    <property type="protein sequence ID" value="EFC39258.1"/>
    <property type="molecule type" value="Genomic_DNA"/>
</dbReference>
<reference evidence="3 4" key="1">
    <citation type="journal article" date="2010" name="Cell">
        <title>The genome of Naegleria gruberi illuminates early eukaryotic versatility.</title>
        <authorList>
            <person name="Fritz-Laylin L.K."/>
            <person name="Prochnik S.E."/>
            <person name="Ginger M.L."/>
            <person name="Dacks J.B."/>
            <person name="Carpenter M.L."/>
            <person name="Field M.C."/>
            <person name="Kuo A."/>
            <person name="Paredez A."/>
            <person name="Chapman J."/>
            <person name="Pham J."/>
            <person name="Shu S."/>
            <person name="Neupane R."/>
            <person name="Cipriano M."/>
            <person name="Mancuso J."/>
            <person name="Tu H."/>
            <person name="Salamov A."/>
            <person name="Lindquist E."/>
            <person name="Shapiro H."/>
            <person name="Lucas S."/>
            <person name="Grigoriev I.V."/>
            <person name="Cande W.Z."/>
            <person name="Fulton C."/>
            <person name="Rokhsar D.S."/>
            <person name="Dawson S.C."/>
        </authorList>
    </citation>
    <scope>NUCLEOTIDE SEQUENCE [LARGE SCALE GENOMIC DNA]</scope>
    <source>
        <strain evidence="3 4">NEG-M</strain>
    </source>
</reference>
<gene>
    <name evidence="3" type="ORF">NAEGRDRAFT_72913</name>
</gene>
<feature type="transmembrane region" description="Helical" evidence="2">
    <location>
        <begin position="268"/>
        <end position="289"/>
    </location>
</feature>
<keyword evidence="2" id="KW-1133">Transmembrane helix</keyword>
<feature type="transmembrane region" description="Helical" evidence="2">
    <location>
        <begin position="188"/>
        <end position="215"/>
    </location>
</feature>
<keyword evidence="2" id="KW-0812">Transmembrane</keyword>
<dbReference type="InParanoid" id="D2VV72"/>
<evidence type="ECO:0000313" key="4">
    <source>
        <dbReference type="Proteomes" id="UP000006671"/>
    </source>
</evidence>
<dbReference type="RefSeq" id="XP_002672002.1">
    <property type="nucleotide sequence ID" value="XM_002671956.1"/>
</dbReference>
<feature type="transmembrane region" description="Helical" evidence="2">
    <location>
        <begin position="236"/>
        <end position="262"/>
    </location>
</feature>
<organism evidence="4">
    <name type="scientific">Naegleria gruberi</name>
    <name type="common">Amoeba</name>
    <dbReference type="NCBI Taxonomy" id="5762"/>
    <lineage>
        <taxon>Eukaryota</taxon>
        <taxon>Discoba</taxon>
        <taxon>Heterolobosea</taxon>
        <taxon>Tetramitia</taxon>
        <taxon>Eutetramitia</taxon>
        <taxon>Vahlkampfiidae</taxon>
        <taxon>Naegleria</taxon>
    </lineage>
</organism>
<keyword evidence="4" id="KW-1185">Reference proteome</keyword>
<feature type="region of interest" description="Disordered" evidence="1">
    <location>
        <begin position="397"/>
        <end position="416"/>
    </location>
</feature>
<protein>
    <submittedName>
        <fullName evidence="3">Predicted protein</fullName>
    </submittedName>
</protein>
<sequence>MNFNCSDLCIDSGSGVWDNKTSIYDWINYCQYCRNANGFEKYHQLRLGHSCNNTKLIDSRTRIVDIIESIPNDIRYCGTVNIGIPLVVGPLMDSYAIVCYCEKHNRFEFECVKHGWENILKESLDFGGLIVFSLLFIVTISLLLIPKSVNYFKKVPGFTILRLIPSLALTFSSLCYIVNYSLYFTPSFAVATTFLMMAQLMQFYSLFPIVMRWYGMATLINQNQQGKPNNYSIKKVYIIAVILFFIAVLFVCFVTVAIPLLIGDQYFLYTYVAISWLSEVLCLSMFIITSRRVNSVLKKLSDIVSNTVPFIKLSNFSILFVLVISFIDLNGVFAKLVNDRVFLAYTQILTDVLYCILFCRIVIFDFDYEDFKIFKKQTNDANGKIEEIKQELSVTTNSHEHETSNSSSSSYYLLDN</sequence>
<proteinExistence type="predicted"/>
<dbReference type="KEGG" id="ngr:NAEGRDRAFT_72913"/>
<evidence type="ECO:0000256" key="2">
    <source>
        <dbReference type="SAM" id="Phobius"/>
    </source>
</evidence>
<evidence type="ECO:0000256" key="1">
    <source>
        <dbReference type="SAM" id="MobiDB-lite"/>
    </source>
</evidence>
<dbReference type="AlphaFoldDB" id="D2VV72"/>
<feature type="transmembrane region" description="Helical" evidence="2">
    <location>
        <begin position="341"/>
        <end position="363"/>
    </location>
</feature>
<accession>D2VV72</accession>
<dbReference type="GeneID" id="8858471"/>
<name>D2VV72_NAEGR</name>
<dbReference type="VEuPathDB" id="AmoebaDB:NAEGRDRAFT_72913"/>
<feature type="transmembrane region" description="Helical" evidence="2">
    <location>
        <begin position="157"/>
        <end position="182"/>
    </location>
</feature>
<feature type="transmembrane region" description="Helical" evidence="2">
    <location>
        <begin position="126"/>
        <end position="145"/>
    </location>
</feature>
<evidence type="ECO:0000313" key="3">
    <source>
        <dbReference type="EMBL" id="EFC39258.1"/>
    </source>
</evidence>
<keyword evidence="2" id="KW-0472">Membrane</keyword>
<dbReference type="Proteomes" id="UP000006671">
    <property type="component" value="Unassembled WGS sequence"/>
</dbReference>
<feature type="transmembrane region" description="Helical" evidence="2">
    <location>
        <begin position="310"/>
        <end position="329"/>
    </location>
</feature>